<sequence length="177" mass="19044">MNTNELLEEIRDRLLLPTFNIVSVWKALVSTGDETAGDTLNDAGGLSWVFHNMARKKGGSGYIVKAQVNTEVESVTPRIALQVYTKAPTCQMADSTAAVSPTPADTPYFVGEIEIPAMHGRGDNSFAVATPSTVGNLPMAFTCQPNSTALYIVPITVDAITYDALGRLDIELTSEQY</sequence>
<dbReference type="EMBL" id="BART01029831">
    <property type="protein sequence ID" value="GAH11240.1"/>
    <property type="molecule type" value="Genomic_DNA"/>
</dbReference>
<comment type="caution">
    <text evidence="1">The sequence shown here is derived from an EMBL/GenBank/DDBJ whole genome shotgun (WGS) entry which is preliminary data.</text>
</comment>
<organism evidence="1">
    <name type="scientific">marine sediment metagenome</name>
    <dbReference type="NCBI Taxonomy" id="412755"/>
    <lineage>
        <taxon>unclassified sequences</taxon>
        <taxon>metagenomes</taxon>
        <taxon>ecological metagenomes</taxon>
    </lineage>
</organism>
<reference evidence="1" key="1">
    <citation type="journal article" date="2014" name="Front. Microbiol.">
        <title>High frequency of phylogenetically diverse reductive dehalogenase-homologous genes in deep subseafloor sedimentary metagenomes.</title>
        <authorList>
            <person name="Kawai M."/>
            <person name="Futagami T."/>
            <person name="Toyoda A."/>
            <person name="Takaki Y."/>
            <person name="Nishi S."/>
            <person name="Hori S."/>
            <person name="Arai W."/>
            <person name="Tsubouchi T."/>
            <person name="Morono Y."/>
            <person name="Uchiyama I."/>
            <person name="Ito T."/>
            <person name="Fujiyama A."/>
            <person name="Inagaki F."/>
            <person name="Takami H."/>
        </authorList>
    </citation>
    <scope>NUCLEOTIDE SEQUENCE</scope>
    <source>
        <strain evidence="1">Expedition CK06-06</strain>
    </source>
</reference>
<name>X1DSK4_9ZZZZ</name>
<dbReference type="AlphaFoldDB" id="X1DSK4"/>
<accession>X1DSK4</accession>
<proteinExistence type="predicted"/>
<evidence type="ECO:0000313" key="1">
    <source>
        <dbReference type="EMBL" id="GAH11240.1"/>
    </source>
</evidence>
<protein>
    <submittedName>
        <fullName evidence="1">Uncharacterized protein</fullName>
    </submittedName>
</protein>
<gene>
    <name evidence="1" type="ORF">S01H4_52251</name>
</gene>